<dbReference type="InterPro" id="IPR007160">
    <property type="entry name" value="DUF362"/>
</dbReference>
<proteinExistence type="predicted"/>
<dbReference type="Proteomes" id="UP000812844">
    <property type="component" value="Unassembled WGS sequence"/>
</dbReference>
<name>A0ABS6W8F4_9BIFI</name>
<evidence type="ECO:0000259" key="1">
    <source>
        <dbReference type="Pfam" id="PF04015"/>
    </source>
</evidence>
<dbReference type="EMBL" id="JAHBBD010000009">
    <property type="protein sequence ID" value="MBW3082773.1"/>
    <property type="molecule type" value="Genomic_DNA"/>
</dbReference>
<gene>
    <name evidence="2" type="ORF">KIH73_05190</name>
</gene>
<reference evidence="2 3" key="1">
    <citation type="submission" date="2021-05" db="EMBL/GenBank/DDBJ databases">
        <title>Phylogenetic classification of ten novel species belonging to the genus Bifidobacterium comprising B. colchicus sp. nov., B. abeli sp. nov., B. bicoloris sp. nov., B. guerezis sp. nov., B. rosaliae sp. nov., B. santillanensis sp. nov., B. argentati sp. nov., B. amazzoni sp. nov., B. pluviali sp. nov., and B. pinnaculum sp. nov.</title>
        <authorList>
            <person name="Lugli G.A."/>
            <person name="Ruiz Garcia L."/>
            <person name="Margolles A."/>
            <person name="Ventura M."/>
        </authorList>
    </citation>
    <scope>NUCLEOTIDE SEQUENCE [LARGE SCALE GENOMIC DNA]</scope>
    <source>
        <strain evidence="2 3">6T3</strain>
    </source>
</reference>
<dbReference type="RefSeq" id="WP_219081270.1">
    <property type="nucleotide sequence ID" value="NZ_JAHBBD010000009.1"/>
</dbReference>
<feature type="domain" description="DUF362" evidence="1">
    <location>
        <begin position="45"/>
        <end position="258"/>
    </location>
</feature>
<dbReference type="Pfam" id="PF04015">
    <property type="entry name" value="DUF362"/>
    <property type="match status" value="1"/>
</dbReference>
<organism evidence="2 3">
    <name type="scientific">Bifidobacterium phasiani</name>
    <dbReference type="NCBI Taxonomy" id="2834431"/>
    <lineage>
        <taxon>Bacteria</taxon>
        <taxon>Bacillati</taxon>
        <taxon>Actinomycetota</taxon>
        <taxon>Actinomycetes</taxon>
        <taxon>Bifidobacteriales</taxon>
        <taxon>Bifidobacteriaceae</taxon>
        <taxon>Bifidobacterium</taxon>
    </lineage>
</organism>
<protein>
    <submittedName>
        <fullName evidence="2">DUF362 domain-containing protein</fullName>
    </submittedName>
</protein>
<keyword evidence="3" id="KW-1185">Reference proteome</keyword>
<sequence>MANATYQSYRTDSLSAPVVYMTRDISPAGLMKAYEALGVKPRGKVAVKLSTGEGGNTHYLDPNLIKDLVHRLDGTIVECNTAYAGTRNETSKHWQTIKEHGFMDIAPVDLMDEEGEIEIPVEGGRRLTGDFVGSHFTNYDYYVVLSHFKGHMMGGFGGALKNISIGIASSHGKERIHSGQDEVLDEPFSAEQDSFLEAMAEAATGVFNALHGNMLFINVMNNLSVDCDCDGNPHAPEMKDIGILASLDPVAVDQACVDQVYLADDNNGPLIERMESRHGIHTVEHAVEMALGNRNYRLVDLDAE</sequence>
<evidence type="ECO:0000313" key="2">
    <source>
        <dbReference type="EMBL" id="MBW3082773.1"/>
    </source>
</evidence>
<accession>A0ABS6W8F4</accession>
<comment type="caution">
    <text evidence="2">The sequence shown here is derived from an EMBL/GenBank/DDBJ whole genome shotgun (WGS) entry which is preliminary data.</text>
</comment>
<evidence type="ECO:0000313" key="3">
    <source>
        <dbReference type="Proteomes" id="UP000812844"/>
    </source>
</evidence>